<protein>
    <submittedName>
        <fullName evidence="1">Uncharacterized protein</fullName>
    </submittedName>
</protein>
<accession>A0A0C9UVP2</accession>
<keyword evidence="2" id="KW-1185">Reference proteome</keyword>
<reference evidence="1 2" key="1">
    <citation type="submission" date="2014-06" db="EMBL/GenBank/DDBJ databases">
        <title>Evolutionary Origins and Diversification of the Mycorrhizal Mutualists.</title>
        <authorList>
            <consortium name="DOE Joint Genome Institute"/>
            <consortium name="Mycorrhizal Genomics Consortium"/>
            <person name="Kohler A."/>
            <person name="Kuo A."/>
            <person name="Nagy L.G."/>
            <person name="Floudas D."/>
            <person name="Copeland A."/>
            <person name="Barry K.W."/>
            <person name="Cichocki N."/>
            <person name="Veneault-Fourrey C."/>
            <person name="LaButti K."/>
            <person name="Lindquist E.A."/>
            <person name="Lipzen A."/>
            <person name="Lundell T."/>
            <person name="Morin E."/>
            <person name="Murat C."/>
            <person name="Riley R."/>
            <person name="Ohm R."/>
            <person name="Sun H."/>
            <person name="Tunlid A."/>
            <person name="Henrissat B."/>
            <person name="Grigoriev I.V."/>
            <person name="Hibbett D.S."/>
            <person name="Martin F."/>
        </authorList>
    </citation>
    <scope>NUCLEOTIDE SEQUENCE [LARGE SCALE GENOMIC DNA]</scope>
    <source>
        <strain evidence="1 2">SS14</strain>
    </source>
</reference>
<dbReference type="HOGENOM" id="CLU_145550_0_0_1"/>
<proteinExistence type="predicted"/>
<feature type="non-terminal residue" evidence="1">
    <location>
        <position position="1"/>
    </location>
</feature>
<evidence type="ECO:0000313" key="1">
    <source>
        <dbReference type="EMBL" id="KIJ47110.1"/>
    </source>
</evidence>
<dbReference type="EMBL" id="KN837104">
    <property type="protein sequence ID" value="KIJ47110.1"/>
    <property type="molecule type" value="Genomic_DNA"/>
</dbReference>
<organism evidence="1 2">
    <name type="scientific">Sphaerobolus stellatus (strain SS14)</name>
    <dbReference type="NCBI Taxonomy" id="990650"/>
    <lineage>
        <taxon>Eukaryota</taxon>
        <taxon>Fungi</taxon>
        <taxon>Dikarya</taxon>
        <taxon>Basidiomycota</taxon>
        <taxon>Agaricomycotina</taxon>
        <taxon>Agaricomycetes</taxon>
        <taxon>Phallomycetidae</taxon>
        <taxon>Geastrales</taxon>
        <taxon>Sphaerobolaceae</taxon>
        <taxon>Sphaerobolus</taxon>
    </lineage>
</organism>
<dbReference type="AlphaFoldDB" id="A0A0C9UVP2"/>
<dbReference type="Proteomes" id="UP000054279">
    <property type="component" value="Unassembled WGS sequence"/>
</dbReference>
<gene>
    <name evidence="1" type="ORF">M422DRAFT_164417</name>
</gene>
<evidence type="ECO:0000313" key="2">
    <source>
        <dbReference type="Proteomes" id="UP000054279"/>
    </source>
</evidence>
<name>A0A0C9UVP2_SPHS4</name>
<sequence length="163" mass="18625">HIPHIAFSDAQFKTVLWVFGVLGVSDVPSISVGKEIDKALQASCGIETRRYQGKLGHIYYANDLAGIIAQEIANPKVRPHLHFYPEICGSHVAEARHAQRWLNEVDDTLLTPMTHVGSQDFYIFEPTLAMHKRILMPHHYFIREGNMYVRFWPMEKVGSGWIV</sequence>
<dbReference type="OrthoDB" id="2881727at2759"/>